<evidence type="ECO:0000313" key="3">
    <source>
        <dbReference type="Proteomes" id="UP001589645"/>
    </source>
</evidence>
<accession>A0ABV5HTX9</accession>
<gene>
    <name evidence="2" type="ORF">ACFFUV_22405</name>
</gene>
<reference evidence="2 3" key="1">
    <citation type="submission" date="2024-09" db="EMBL/GenBank/DDBJ databases">
        <authorList>
            <person name="Sun Q."/>
            <person name="Mori K."/>
        </authorList>
    </citation>
    <scope>NUCLEOTIDE SEQUENCE [LARGE SCALE GENOMIC DNA]</scope>
    <source>
        <strain evidence="2 3">CECT 8064</strain>
    </source>
</reference>
<name>A0ABV5HTX9_9VIBR</name>
<dbReference type="EMBL" id="JBHMEP010000017">
    <property type="protein sequence ID" value="MFB9137704.1"/>
    <property type="molecule type" value="Genomic_DNA"/>
</dbReference>
<comment type="caution">
    <text evidence="2">The sequence shown here is derived from an EMBL/GenBank/DDBJ whole genome shotgun (WGS) entry which is preliminary data.</text>
</comment>
<evidence type="ECO:0000313" key="2">
    <source>
        <dbReference type="EMBL" id="MFB9137704.1"/>
    </source>
</evidence>
<sequence length="2172" mass="249126">MQNNSNIAVPDSGMNRDKHPQDLSPSEYSFALNATIEGDDGSQLKIQNEPSTLLCKRFDGYKVIGYKNDIAGDNTYFFLVNPDNNTSKITFMRSLDYVKTVEDQLAGSGKDIHRILGERLEESDGRFDEICDLMEVLIEDGTDDPCLNFSIHHPIFDIEIKDEKCGKVIYWTDGYNPQRYVMVDKALNPDDDGDFWYHYHGYKTCGDDKPIERCRLACEKLLVFPLLTAPCVEPEVVEFGGSLRAGTYQFCVALCDEFGIEKTGYCSLTNPIMIFDRQDIVIRDGLWGKSTNMGIRLTVSNIDKQVSHYKIGVIQNTVGFNGEQSPVLEYFVEGIHPITERTIYYLTDQYSERTTMEKLSKEIPVYKTARGMTSVGNRLLQYGLTVENEWNLQPVVNFLGHFVKWQTSIATENLYKDGVACSKYASFMRDEVYPLGIRFFTNTGYRTARFPLIPRPATREEMEVIVDEDGNSEDLSAASVLENNPQCAGNSRRYLWQFKNTAKIINDPSWGFDDFGGECKNQLDVKQLRYVEQEYATVGETQFVINTMGEDVTVDDAIDYIADNIENLCDIIESNVGITDELCAAISLPEDQDGIKAPDFPSGCDDIERIETRTILDKNSLVDSRIDFTYKLASDYTETEPTTLMQSNAESQRKFSVLCDFDNYSSGGKNIIDLVQEWLDGQDEDKFPSDIDSSALVLCQDMSNVRQLYDEGVCTNGCSVGDPYVNPTINDVQLPTFQGGRSLGKCTFLFQGDGWEGKKHTETMLDILMDSMKKYFPQYESQFGIENAMCLFGDGDNSKFNTGISTDWEDRVSVQNDIDAKTNWFGRSNLTYFKFYPHVSSYARWVELDYEKYVSGLSDPDNGIMYIEMMGNYNYPIGDSSSYNKVRITFFSDKEGTVAPNPLANDAKKGVIVNYVDHKIFMMPKYLFWNDDKTTFHKIYVCIEPAVCVFFTGFAMRQDMKELAGFYTAGTAIFPAPFCFGIRPLEVKYVFFFTKELKLRRFVTYEAKCISCGDKPADCAPRPYQYGDFGYWESINKYPANFELYDSSKIGISSGGSKRKDIIDSLTKYYGSPKSVEDKSYFTGNGDNAEYPNTSTTFCQKPIRHYKFPDNSVAPFMGNPSQLTGQYGVDSYIYPMGVMLDDDIVNEFLDIAVENGLIDKDRRDSIIGYELYRGDRTLDKSVIGTGLAYDMFKYDDPDGSANLYPNYPYNDLSDDMYIYKDINRENFITHPFNRKGNIWYSFLSPDIAFNKPDAPTECLVDGYQLGKSSGIFREVEDHPKWTILGSKAYSMATSLATVEAMANLISAIAEYTYQSASQQYVGGGVMFLANPVGIAMTAIRLATGIAKATSQSVVDIGKYRYQWLTALIDRGPRWNYAYYYTSVAHYNLFYQKTGASELRGLSTAKYIKSGLYPVTDISSQGKVVGGKPIVINNLDREHSLFMSFGMDKYMLEYPELVSSYDTSRIQDECNIRNDEVAGMTPHFMTRESFVSCPYMRIKKYSPAQYGQIEDIRWVSLGGCGLMDEGERKPVFGGDVFISRFSLKRKMPMFYLTQFGQGDMIPFPYYDYRNIGYPRYFVNYDTGEDYLNKTDTDTGSLYSFPSRKSAYEMACKTGDMYLSGRFFLYFYGIPQFLVESEINCNFRIAGSEPYEGFYPEVGDYISWTQERNVPISRDNVFKMSPVYKNRFTLGGRSLPETYDSNFWDCAYQRPNGVIWSTADVSENGMTDPWLSYKPMDYHEFKTSFGKLISMKGIESDQILARFENQVGLYNAIDVLAERISPENSELGTGGLFASRGIEYNNTTLGYSGTQSRDMVSCEFGHFWVDLRRGQVFKVDSNGRNLTEVTPGLRNWFKEHLQMKIIRSRIYNADTDAELSYYDIDNKFFGIGLSMGWDNRFKRVLITKRDYIPVGNPSEYQFRGGRFYRNGQAVELSDTSHFTDVSFTVGYNCLKGEWKSYLSYTPDYYIEHQHYFQSGKNYSSDSREVGLWSHGLTNQSYQVFYGKLYPFVIEVPVREQYVNKILTNYQYRMDARRYQDEVNYQVRRTTGFNKAWFYNDTNNSGELRMTIADKNDMSQRLRYPITNDDSRDILVTEVDQKININDYFNEVKDDTNNLPVWVKDVNDIGREIDPRTVDYHRRWRDRLRGDWFLARFVNDIESRFKMIVRWFSNDEKIY</sequence>
<protein>
    <submittedName>
        <fullName evidence="2">Uncharacterized protein</fullName>
    </submittedName>
</protein>
<feature type="region of interest" description="Disordered" evidence="1">
    <location>
        <begin position="1"/>
        <end position="25"/>
    </location>
</feature>
<proteinExistence type="predicted"/>
<keyword evidence="3" id="KW-1185">Reference proteome</keyword>
<organism evidence="2 3">
    <name type="scientific">Vibrio olivae</name>
    <dbReference type="NCBI Taxonomy" id="1243002"/>
    <lineage>
        <taxon>Bacteria</taxon>
        <taxon>Pseudomonadati</taxon>
        <taxon>Pseudomonadota</taxon>
        <taxon>Gammaproteobacteria</taxon>
        <taxon>Vibrionales</taxon>
        <taxon>Vibrionaceae</taxon>
        <taxon>Vibrio</taxon>
    </lineage>
</organism>
<dbReference type="Proteomes" id="UP001589645">
    <property type="component" value="Unassembled WGS sequence"/>
</dbReference>
<evidence type="ECO:0000256" key="1">
    <source>
        <dbReference type="SAM" id="MobiDB-lite"/>
    </source>
</evidence>
<dbReference type="RefSeq" id="WP_390197809.1">
    <property type="nucleotide sequence ID" value="NZ_JBHMEP010000017.1"/>
</dbReference>